<dbReference type="GO" id="GO:0046872">
    <property type="term" value="F:metal ion binding"/>
    <property type="evidence" value="ECO:0007669"/>
    <property type="project" value="UniProtKB-KW"/>
</dbReference>
<dbReference type="AlphaFoldDB" id="A0A087AFS2"/>
<dbReference type="OrthoDB" id="9798107at2"/>
<dbReference type="Pfam" id="PF03747">
    <property type="entry name" value="ADP_ribosyl_GH"/>
    <property type="match status" value="1"/>
</dbReference>
<evidence type="ECO:0000256" key="1">
    <source>
        <dbReference type="PIRSR" id="PIRSR605502-1"/>
    </source>
</evidence>
<dbReference type="EMBL" id="JGYU01000004">
    <property type="protein sequence ID" value="KFI57622.1"/>
    <property type="molecule type" value="Genomic_DNA"/>
</dbReference>
<feature type="binding site" evidence="1">
    <location>
        <position position="240"/>
    </location>
    <ligand>
        <name>Mg(2+)</name>
        <dbReference type="ChEBI" id="CHEBI:18420"/>
        <label>1</label>
    </ligand>
</feature>
<feature type="binding site" evidence="1">
    <location>
        <position position="237"/>
    </location>
    <ligand>
        <name>Mg(2+)</name>
        <dbReference type="ChEBI" id="CHEBI:18420"/>
        <label>1</label>
    </ligand>
</feature>
<evidence type="ECO:0000313" key="3">
    <source>
        <dbReference type="Proteomes" id="UP000028995"/>
    </source>
</evidence>
<dbReference type="InterPro" id="IPR005502">
    <property type="entry name" value="Ribosyl_crysJ1"/>
</dbReference>
<feature type="binding site" evidence="1">
    <location>
        <position position="239"/>
    </location>
    <ligand>
        <name>Mg(2+)</name>
        <dbReference type="ChEBI" id="CHEBI:18420"/>
        <label>1</label>
    </ligand>
</feature>
<dbReference type="PANTHER" id="PTHR16222:SF12">
    <property type="entry name" value="ADP-RIBOSYLGLYCOHYDROLASE-RELATED"/>
    <property type="match status" value="1"/>
</dbReference>
<name>A0A087AFS2_9BIFI</name>
<protein>
    <submittedName>
        <fullName evidence="2">ADP-ribosylglycohydrolase</fullName>
    </submittedName>
</protein>
<feature type="binding site" evidence="1">
    <location>
        <position position="35"/>
    </location>
    <ligand>
        <name>Mg(2+)</name>
        <dbReference type="ChEBI" id="CHEBI:18420"/>
        <label>1</label>
    </ligand>
</feature>
<evidence type="ECO:0000313" key="2">
    <source>
        <dbReference type="EMBL" id="KFI57622.1"/>
    </source>
</evidence>
<keyword evidence="2" id="KW-0378">Hydrolase</keyword>
<dbReference type="Proteomes" id="UP000028995">
    <property type="component" value="Unassembled WGS sequence"/>
</dbReference>
<comment type="cofactor">
    <cofactor evidence="1">
        <name>Mg(2+)</name>
        <dbReference type="ChEBI" id="CHEBI:18420"/>
    </cofactor>
    <text evidence="1">Binds 2 magnesium ions per subunit.</text>
</comment>
<dbReference type="Gene3D" id="1.10.4080.10">
    <property type="entry name" value="ADP-ribosylation/Crystallin J1"/>
    <property type="match status" value="1"/>
</dbReference>
<organism evidence="2 3">
    <name type="scientific">Bifidobacterium choerinum</name>
    <dbReference type="NCBI Taxonomy" id="35760"/>
    <lineage>
        <taxon>Bacteria</taxon>
        <taxon>Bacillati</taxon>
        <taxon>Actinomycetota</taxon>
        <taxon>Actinomycetes</taxon>
        <taxon>Bifidobacteriales</taxon>
        <taxon>Bifidobacteriaceae</taxon>
        <taxon>Bifidobacterium</taxon>
    </lineage>
</organism>
<reference evidence="2 3" key="1">
    <citation type="submission" date="2014-03" db="EMBL/GenBank/DDBJ databases">
        <title>Genomics of Bifidobacteria.</title>
        <authorList>
            <person name="Ventura M."/>
            <person name="Milani C."/>
            <person name="Lugli G.A."/>
        </authorList>
    </citation>
    <scope>NUCLEOTIDE SEQUENCE [LARGE SCALE GENOMIC DNA]</scope>
    <source>
        <strain evidence="2 3">LMG 10510</strain>
    </source>
</reference>
<keyword evidence="3" id="KW-1185">Reference proteome</keyword>
<feature type="binding site" evidence="1">
    <location>
        <position position="34"/>
    </location>
    <ligand>
        <name>Mg(2+)</name>
        <dbReference type="ChEBI" id="CHEBI:18420"/>
        <label>1</label>
    </ligand>
</feature>
<comment type="caution">
    <text evidence="2">The sequence shown here is derived from an EMBL/GenBank/DDBJ whole genome shotgun (WGS) entry which is preliminary data.</text>
</comment>
<sequence>MFGAIIGDIVGSKYEWHPIKTKDFPLFSDGCRFTDDTVMTCAVAEGVMNGGGADDFIAAMKKYGRMYPHAGYGGRFRRWLASDSREPIGSFGNGAAMRVSPCGWMMDCGFMARTGFMPIVGRQLAERSIAVTHDHPEGIKGGMAVADAIFLARYWFGGCHGEFERSIADDPAECRQRIRDYINHEYGYNMSLPIDRIRPAYRFDVTCQGSVPEAICCFLDSDGFEDAIRNAVSLGGDSDTQAAMAASIAQAAYGIPDDIAEQALSYLPGPLRDVLERWDDFYRERDKPPLFFEHRPLAA</sequence>
<dbReference type="GO" id="GO:0016787">
    <property type="term" value="F:hydrolase activity"/>
    <property type="evidence" value="ECO:0007669"/>
    <property type="project" value="UniProtKB-KW"/>
</dbReference>
<keyword evidence="1" id="KW-0479">Metal-binding</keyword>
<accession>A0A087AFS2</accession>
<keyword evidence="1" id="KW-0460">Magnesium</keyword>
<dbReference type="RefSeq" id="WP_024541345.1">
    <property type="nucleotide sequence ID" value="NZ_JGYU01000004.1"/>
</dbReference>
<dbReference type="SUPFAM" id="SSF101478">
    <property type="entry name" value="ADP-ribosylglycohydrolase"/>
    <property type="match status" value="1"/>
</dbReference>
<dbReference type="InterPro" id="IPR050792">
    <property type="entry name" value="ADP-ribosylglycohydrolase"/>
</dbReference>
<dbReference type="InterPro" id="IPR036705">
    <property type="entry name" value="Ribosyl_crysJ1_sf"/>
</dbReference>
<dbReference type="PANTHER" id="PTHR16222">
    <property type="entry name" value="ADP-RIBOSYLGLYCOHYDROLASE"/>
    <property type="match status" value="1"/>
</dbReference>
<gene>
    <name evidence="2" type="ORF">BCHO_1108</name>
</gene>
<proteinExistence type="predicted"/>
<feature type="binding site" evidence="1">
    <location>
        <position position="36"/>
    </location>
    <ligand>
        <name>Mg(2+)</name>
        <dbReference type="ChEBI" id="CHEBI:18420"/>
        <label>1</label>
    </ligand>
</feature>
<dbReference type="eggNOG" id="COG1397">
    <property type="taxonomic scope" value="Bacteria"/>
</dbReference>